<dbReference type="Proteomes" id="UP000003452">
    <property type="component" value="Unassembled WGS sequence"/>
</dbReference>
<dbReference type="HOGENOM" id="CLU_009583_0_0_10"/>
<evidence type="ECO:0000313" key="3">
    <source>
        <dbReference type="Proteomes" id="UP000003452"/>
    </source>
</evidence>
<dbReference type="OrthoDB" id="798298at2"/>
<accession>B5CU61</accession>
<organism evidence="2 3">
    <name type="scientific">Phocaeicola plebeius (strain DSM 17135 / JCM 12973 / CCUG 54634 / M2)</name>
    <name type="common">Bacteroides plebeius</name>
    <dbReference type="NCBI Taxonomy" id="484018"/>
    <lineage>
        <taxon>Bacteria</taxon>
        <taxon>Pseudomonadati</taxon>
        <taxon>Bacteroidota</taxon>
        <taxon>Bacteroidia</taxon>
        <taxon>Bacteroidales</taxon>
        <taxon>Bacteroidaceae</taxon>
        <taxon>Phocaeicola</taxon>
    </lineage>
</organism>
<dbReference type="GO" id="GO:0016757">
    <property type="term" value="F:glycosyltransferase activity"/>
    <property type="evidence" value="ECO:0007669"/>
    <property type="project" value="UniProtKB-KW"/>
</dbReference>
<dbReference type="eggNOG" id="COG0438">
    <property type="taxonomic scope" value="Bacteria"/>
</dbReference>
<reference evidence="2 3" key="1">
    <citation type="submission" date="2008-08" db="EMBL/GenBank/DDBJ databases">
        <title>Draft genome sequence of Bacteroides plebeius (DSM 17135).</title>
        <authorList>
            <person name="Sudarsanam P."/>
            <person name="Ley R."/>
            <person name="Guruge J."/>
            <person name="Turnbaugh P.J."/>
            <person name="Mahowald M."/>
            <person name="Liep D."/>
            <person name="Gordon J."/>
        </authorList>
    </citation>
    <scope>NUCLEOTIDE SEQUENCE [LARGE SCALE GENOMIC DNA]</scope>
    <source>
        <strain evidence="3">DSM 17135 / JCM 12973 / M2</strain>
    </source>
</reference>
<dbReference type="SUPFAM" id="SSF53756">
    <property type="entry name" value="UDP-Glycosyltransferase/glycogen phosphorylase"/>
    <property type="match status" value="1"/>
</dbReference>
<comment type="caution">
    <text evidence="2">The sequence shown here is derived from an EMBL/GenBank/DDBJ whole genome shotgun (WGS) entry which is preliminary data.</text>
</comment>
<reference evidence="2 3" key="2">
    <citation type="submission" date="2008-08" db="EMBL/GenBank/DDBJ databases">
        <authorList>
            <person name="Fulton L."/>
            <person name="Clifton S."/>
            <person name="Fulton B."/>
            <person name="Xu J."/>
            <person name="Minx P."/>
            <person name="Pepin K.H."/>
            <person name="Johnson M."/>
            <person name="Thiruvilangam P."/>
            <person name="Bhonagiri V."/>
            <person name="Nash W.E."/>
            <person name="Mardis E.R."/>
            <person name="Wilson R.K."/>
        </authorList>
    </citation>
    <scope>NUCLEOTIDE SEQUENCE [LARGE SCALE GENOMIC DNA]</scope>
    <source>
        <strain evidence="3">DSM 17135 / JCM 12973 / M2</strain>
    </source>
</reference>
<dbReference type="Pfam" id="PF00534">
    <property type="entry name" value="Glycos_transf_1"/>
    <property type="match status" value="1"/>
</dbReference>
<name>B5CU61_PHOPM</name>
<dbReference type="EC" id="2.4.-.-" evidence="2"/>
<dbReference type="Gene3D" id="3.40.50.2000">
    <property type="entry name" value="Glycogen Phosphorylase B"/>
    <property type="match status" value="2"/>
</dbReference>
<dbReference type="CDD" id="cd03811">
    <property type="entry name" value="GT4_GT28_WabH-like"/>
    <property type="match status" value="1"/>
</dbReference>
<dbReference type="GeneID" id="43183871"/>
<dbReference type="PANTHER" id="PTHR12526">
    <property type="entry name" value="GLYCOSYLTRANSFERASE"/>
    <property type="match status" value="1"/>
</dbReference>
<evidence type="ECO:0000313" key="2">
    <source>
        <dbReference type="EMBL" id="EDY97268.1"/>
    </source>
</evidence>
<dbReference type="RefSeq" id="WP_007559277.1">
    <property type="nucleotide sequence ID" value="NZ_DS990122.1"/>
</dbReference>
<sequence length="401" mass="46090">MEEKKRIFIAIHYMEIGGAERSLLGLLNAFDTSHYEVDLFLYSHRGEFMPLIPEKIHLLPEIATYASLEKPIVQILKEGHWLIAGARLWAKWKCAHYRKHHPVKNDASIFQYVANTTTRFLPSLRKYGEYDLAISFLTPHNIVLKKVNAKKKIAWIHTDYSYIQVNAAIELPVWSGYDYIASISEAVTESFLRVFPSLKNKIVLIENILSPSFIRQQADMENVSKEMEVPANAIKFCSVGRFTDAKNFDNVPWILKEIRTQGTDAYWFIVGYGGDEALIRNQIQKANMEKYVILLGKKTNPYPYIKNCDFYIQPSRYEGKAVTVREAQILHKPVIITNFATSRSQLKDGIDGAIVPLDISGCAKALINIVLNKEKQAQWIQNMQLFNYGNESEVYKLYKLI</sequence>
<dbReference type="EMBL" id="ABQC02000002">
    <property type="protein sequence ID" value="EDY97268.1"/>
    <property type="molecule type" value="Genomic_DNA"/>
</dbReference>
<feature type="domain" description="Glycosyl transferase family 1" evidence="1">
    <location>
        <begin position="222"/>
        <end position="383"/>
    </location>
</feature>
<dbReference type="InterPro" id="IPR001296">
    <property type="entry name" value="Glyco_trans_1"/>
</dbReference>
<keyword evidence="2" id="KW-0808">Transferase</keyword>
<dbReference type="PANTHER" id="PTHR12526:SF628">
    <property type="entry name" value="MANNOSYLGLUCOSYLGLYCERATE SYNTHASE"/>
    <property type="match status" value="1"/>
</dbReference>
<gene>
    <name evidence="2" type="ORF">BACPLE_00055</name>
</gene>
<protein>
    <submittedName>
        <fullName evidence="2">Glycosyltransferase, group 1 family protein</fullName>
        <ecNumber evidence="2">2.4.-.-</ecNumber>
    </submittedName>
</protein>
<dbReference type="AlphaFoldDB" id="B5CU61"/>
<proteinExistence type="predicted"/>
<evidence type="ECO:0000259" key="1">
    <source>
        <dbReference type="Pfam" id="PF00534"/>
    </source>
</evidence>
<keyword evidence="2" id="KW-0328">Glycosyltransferase</keyword>